<dbReference type="SMART" id="SM00849">
    <property type="entry name" value="Lactamase_B"/>
    <property type="match status" value="1"/>
</dbReference>
<evidence type="ECO:0000256" key="2">
    <source>
        <dbReference type="SAM" id="SignalP"/>
    </source>
</evidence>
<dbReference type="RefSeq" id="WP_093280645.1">
    <property type="nucleotide sequence ID" value="NZ_FOFS01000001.1"/>
</dbReference>
<dbReference type="EMBL" id="FOFS01000001">
    <property type="protein sequence ID" value="SEP66835.1"/>
    <property type="molecule type" value="Genomic_DNA"/>
</dbReference>
<evidence type="ECO:0000256" key="1">
    <source>
        <dbReference type="ARBA" id="ARBA00005250"/>
    </source>
</evidence>
<accession>A0A1H8ZR34</accession>
<dbReference type="AlphaFoldDB" id="A0A1H8ZR34"/>
<dbReference type="OrthoDB" id="9769598at2"/>
<dbReference type="Pfam" id="PF00753">
    <property type="entry name" value="Lactamase_B"/>
    <property type="match status" value="1"/>
</dbReference>
<dbReference type="InterPro" id="IPR001279">
    <property type="entry name" value="Metallo-B-lactamas"/>
</dbReference>
<keyword evidence="2" id="KW-0732">Signal</keyword>
<feature type="signal peptide" evidence="2">
    <location>
        <begin position="1"/>
        <end position="18"/>
    </location>
</feature>
<dbReference type="NCBIfam" id="TIGR04558">
    <property type="entry name" value="SoxH_rel_PQQ_1"/>
    <property type="match status" value="1"/>
</dbReference>
<feature type="chain" id="PRO_5011686221" evidence="2">
    <location>
        <begin position="19"/>
        <end position="311"/>
    </location>
</feature>
<dbReference type="Gene3D" id="3.60.15.10">
    <property type="entry name" value="Ribonuclease Z/Hydroxyacylglutathione hydrolase-like"/>
    <property type="match status" value="1"/>
</dbReference>
<dbReference type="Proteomes" id="UP000199233">
    <property type="component" value="Unassembled WGS sequence"/>
</dbReference>
<dbReference type="GO" id="GO:0017001">
    <property type="term" value="P:antibiotic catabolic process"/>
    <property type="evidence" value="ECO:0007669"/>
    <property type="project" value="UniProtKB-ARBA"/>
</dbReference>
<evidence type="ECO:0000259" key="3">
    <source>
        <dbReference type="SMART" id="SM00849"/>
    </source>
</evidence>
<dbReference type="InterPro" id="IPR050855">
    <property type="entry name" value="NDM-1-like"/>
</dbReference>
<protein>
    <submittedName>
        <fullName evidence="4">Uncharacterized sulfatase</fullName>
    </submittedName>
</protein>
<comment type="similarity">
    <text evidence="1">Belongs to the metallo-beta-lactamase superfamily. Class-B beta-lactamase family.</text>
</comment>
<dbReference type="InterPro" id="IPR036866">
    <property type="entry name" value="RibonucZ/Hydroxyglut_hydro"/>
</dbReference>
<evidence type="ECO:0000313" key="5">
    <source>
        <dbReference type="Proteomes" id="UP000199233"/>
    </source>
</evidence>
<dbReference type="PANTHER" id="PTHR42951">
    <property type="entry name" value="METALLO-BETA-LACTAMASE DOMAIN-CONTAINING"/>
    <property type="match status" value="1"/>
</dbReference>
<keyword evidence="5" id="KW-1185">Reference proteome</keyword>
<dbReference type="STRING" id="489703.SAMN04488038_101131"/>
<proteinExistence type="inferred from homology"/>
<organism evidence="4 5">
    <name type="scientific">Solimonas aquatica</name>
    <dbReference type="NCBI Taxonomy" id="489703"/>
    <lineage>
        <taxon>Bacteria</taxon>
        <taxon>Pseudomonadati</taxon>
        <taxon>Pseudomonadota</taxon>
        <taxon>Gammaproteobacteria</taxon>
        <taxon>Nevskiales</taxon>
        <taxon>Nevskiaceae</taxon>
        <taxon>Solimonas</taxon>
    </lineage>
</organism>
<feature type="domain" description="Metallo-beta-lactamase" evidence="3">
    <location>
        <begin position="52"/>
        <end position="233"/>
    </location>
</feature>
<evidence type="ECO:0000313" key="4">
    <source>
        <dbReference type="EMBL" id="SEP66835.1"/>
    </source>
</evidence>
<reference evidence="4 5" key="1">
    <citation type="submission" date="2016-10" db="EMBL/GenBank/DDBJ databases">
        <authorList>
            <person name="de Groot N.N."/>
        </authorList>
    </citation>
    <scope>NUCLEOTIDE SEQUENCE [LARGE SCALE GENOMIC DNA]</scope>
    <source>
        <strain evidence="4 5">DSM 25927</strain>
    </source>
</reference>
<gene>
    <name evidence="4" type="ORF">SAMN04488038_101131</name>
</gene>
<dbReference type="InterPro" id="IPR030811">
    <property type="entry name" value="SoxH-rel_PQQ_1"/>
</dbReference>
<dbReference type="CDD" id="cd16282">
    <property type="entry name" value="metallo-hydrolase-like_MBL-fold"/>
    <property type="match status" value="1"/>
</dbReference>
<dbReference type="SUPFAM" id="SSF56281">
    <property type="entry name" value="Metallo-hydrolase/oxidoreductase"/>
    <property type="match status" value="1"/>
</dbReference>
<name>A0A1H8ZR34_9GAMM</name>
<dbReference type="PANTHER" id="PTHR42951:SF4">
    <property type="entry name" value="ACYL-COENZYME A THIOESTERASE MBLAC2"/>
    <property type="match status" value="1"/>
</dbReference>
<sequence length="311" mass="33704">MRSLPVLLALLASLTALAAGHEYHLNGQKLADGVYVFVGAREHFSRANGGNIVNTGFIDTTEGAVVIDSGSSRLYGEQQRAWISGHSASRRIARVYITHAHPDHFLGSQAYAEVPQYALPATRASIAESGDRLSDNLYRLVGAAMSGTQSRTPNLPAGEGRVLIGGRALQLIAGSGHTEADLAVYDEASGTLFAGDLVFYQRTATTPNADIPRWLAALQRLEAIPYKTLVPGHGPVVQGPEAIAQTRDYLRWLQSTLQEAARKGVDLPELFEQPLPERFRDLALARVEFMRSAEHLYPALELDTLQGQGSH</sequence>